<keyword evidence="2 5" id="KW-0812">Transmembrane</keyword>
<dbReference type="InterPro" id="IPR011527">
    <property type="entry name" value="ABC1_TM_dom"/>
</dbReference>
<proteinExistence type="predicted"/>
<feature type="transmembrane region" description="Helical" evidence="5">
    <location>
        <begin position="221"/>
        <end position="241"/>
    </location>
</feature>
<dbReference type="InterPro" id="IPR036640">
    <property type="entry name" value="ABC1_TM_sf"/>
</dbReference>
<comment type="subcellular location">
    <subcellularLocation>
        <location evidence="1">Membrane</location>
        <topology evidence="1">Multi-pass membrane protein</topology>
    </subcellularLocation>
</comment>
<keyword evidence="3 5" id="KW-1133">Transmembrane helix</keyword>
<organism evidence="7">
    <name type="scientific">hydrothermal vent metagenome</name>
    <dbReference type="NCBI Taxonomy" id="652676"/>
    <lineage>
        <taxon>unclassified sequences</taxon>
        <taxon>metagenomes</taxon>
        <taxon>ecological metagenomes</taxon>
    </lineage>
</organism>
<evidence type="ECO:0000256" key="5">
    <source>
        <dbReference type="SAM" id="Phobius"/>
    </source>
</evidence>
<feature type="transmembrane region" description="Helical" evidence="5">
    <location>
        <begin position="6"/>
        <end position="25"/>
    </location>
</feature>
<dbReference type="Pfam" id="PF00005">
    <property type="entry name" value="ABC_tran"/>
    <property type="match status" value="1"/>
</dbReference>
<dbReference type="CDD" id="cd18550">
    <property type="entry name" value="ABC_6TM_exporter_like"/>
    <property type="match status" value="1"/>
</dbReference>
<dbReference type="AlphaFoldDB" id="A0A3B0RPU3"/>
<dbReference type="PANTHER" id="PTHR24221">
    <property type="entry name" value="ATP-BINDING CASSETTE SUB-FAMILY B"/>
    <property type="match status" value="1"/>
</dbReference>
<evidence type="ECO:0000256" key="2">
    <source>
        <dbReference type="ARBA" id="ARBA00022692"/>
    </source>
</evidence>
<evidence type="ECO:0000256" key="1">
    <source>
        <dbReference type="ARBA" id="ARBA00004141"/>
    </source>
</evidence>
<dbReference type="GO" id="GO:0005524">
    <property type="term" value="F:ATP binding"/>
    <property type="evidence" value="ECO:0007669"/>
    <property type="project" value="UniProtKB-KW"/>
</dbReference>
<dbReference type="GO" id="GO:0016020">
    <property type="term" value="C:membrane"/>
    <property type="evidence" value="ECO:0007669"/>
    <property type="project" value="UniProtKB-SubCell"/>
</dbReference>
<dbReference type="EMBL" id="UOEK01000076">
    <property type="protein sequence ID" value="VAV95330.1"/>
    <property type="molecule type" value="Genomic_DNA"/>
</dbReference>
<feature type="domain" description="ABC transmembrane type-1" evidence="6">
    <location>
        <begin position="1"/>
        <end position="253"/>
    </location>
</feature>
<dbReference type="GO" id="GO:0140359">
    <property type="term" value="F:ABC-type transporter activity"/>
    <property type="evidence" value="ECO:0007669"/>
    <property type="project" value="InterPro"/>
</dbReference>
<protein>
    <submittedName>
        <fullName evidence="7">Efflux ABC transporter, permease/ATP-binding protein</fullName>
    </submittedName>
</protein>
<name>A0A3B0RPU3_9ZZZZ</name>
<dbReference type="InterPro" id="IPR027417">
    <property type="entry name" value="P-loop_NTPase"/>
</dbReference>
<dbReference type="Gene3D" id="1.20.1560.10">
    <property type="entry name" value="ABC transporter type 1, transmembrane domain"/>
    <property type="match status" value="1"/>
</dbReference>
<dbReference type="PROSITE" id="PS50929">
    <property type="entry name" value="ABC_TM1F"/>
    <property type="match status" value="1"/>
</dbReference>
<feature type="non-terminal residue" evidence="7">
    <location>
        <position position="436"/>
    </location>
</feature>
<dbReference type="PANTHER" id="PTHR24221:SF654">
    <property type="entry name" value="ATP-BINDING CASSETTE SUB-FAMILY B MEMBER 6"/>
    <property type="match status" value="1"/>
</dbReference>
<evidence type="ECO:0000256" key="3">
    <source>
        <dbReference type="ARBA" id="ARBA00022989"/>
    </source>
</evidence>
<gene>
    <name evidence="7" type="ORF">MNBD_ACTINO02-2991</name>
</gene>
<keyword evidence="7" id="KW-0067">ATP-binding</keyword>
<feature type="non-terminal residue" evidence="7">
    <location>
        <position position="1"/>
    </location>
</feature>
<dbReference type="SUPFAM" id="SSF90123">
    <property type="entry name" value="ABC transporter transmembrane region"/>
    <property type="match status" value="1"/>
</dbReference>
<dbReference type="InterPro" id="IPR039421">
    <property type="entry name" value="Type_1_exporter"/>
</dbReference>
<dbReference type="SUPFAM" id="SSF52540">
    <property type="entry name" value="P-loop containing nucleoside triphosphate hydrolases"/>
    <property type="match status" value="1"/>
</dbReference>
<keyword evidence="7" id="KW-0547">Nucleotide-binding</keyword>
<keyword evidence="4 5" id="KW-0472">Membrane</keyword>
<feature type="transmembrane region" description="Helical" evidence="5">
    <location>
        <begin position="79"/>
        <end position="102"/>
    </location>
</feature>
<reference evidence="7" key="1">
    <citation type="submission" date="2018-06" db="EMBL/GenBank/DDBJ databases">
        <authorList>
            <person name="Zhirakovskaya E."/>
        </authorList>
    </citation>
    <scope>NUCLEOTIDE SEQUENCE</scope>
</reference>
<dbReference type="InterPro" id="IPR003439">
    <property type="entry name" value="ABC_transporter-like_ATP-bd"/>
</dbReference>
<accession>A0A3B0RPU3</accession>
<dbReference type="GO" id="GO:0034040">
    <property type="term" value="F:ATPase-coupled lipid transmembrane transporter activity"/>
    <property type="evidence" value="ECO:0007669"/>
    <property type="project" value="TreeGrafter"/>
</dbReference>
<feature type="transmembrane region" description="Helical" evidence="5">
    <location>
        <begin position="193"/>
        <end position="215"/>
    </location>
</feature>
<evidence type="ECO:0000313" key="7">
    <source>
        <dbReference type="EMBL" id="VAV95330.1"/>
    </source>
</evidence>
<sequence>DIRLVTYLGLGMVAVPLINGVVGVLQRRSTAQMGEGIIFDLRQQLFDHLQSMSLGFYTNTKTGELMSRLNSDVIGAQQAVTTTFVSLVSNIFTVIATLVIMFRLEWRLTMISVVMVPLFIYASRQVGGRLREVRREQMGNNATMNGIMQETLSVSGALLVKLFGRASYESNRFGESAGEVRDLGIRQAVIGRWFFMALGLLSALGTAVTFWLGAVFAINDIITIGTIVALGAYLGILYGPLTALANARVEFTTSIVSFERVFEVLDLPLDVPEAETPVTLGDVSGSVEFRDVSFAYDASAGFGLESVPRFGWGESGQADDVLHQGSSGLTLENVSFVVEPGQTVALVGPSGAGKTTMTYLVPRLYDVTDGAVLIDGVDVRSISSRSLSRAVGVVTQETYLFHDTIEANLRYAKPDATLEELRTAAAAANILDHIDS</sequence>
<evidence type="ECO:0000256" key="4">
    <source>
        <dbReference type="ARBA" id="ARBA00023136"/>
    </source>
</evidence>
<evidence type="ECO:0000259" key="6">
    <source>
        <dbReference type="PROSITE" id="PS50929"/>
    </source>
</evidence>
<feature type="transmembrane region" description="Helical" evidence="5">
    <location>
        <begin position="108"/>
        <end position="127"/>
    </location>
</feature>
<dbReference type="Gene3D" id="3.40.50.300">
    <property type="entry name" value="P-loop containing nucleotide triphosphate hydrolases"/>
    <property type="match status" value="1"/>
</dbReference>
<dbReference type="GO" id="GO:0016887">
    <property type="term" value="F:ATP hydrolysis activity"/>
    <property type="evidence" value="ECO:0007669"/>
    <property type="project" value="InterPro"/>
</dbReference>
<dbReference type="Pfam" id="PF00664">
    <property type="entry name" value="ABC_membrane"/>
    <property type="match status" value="1"/>
</dbReference>